<sequence>MKCLQDIWEERLHNTQICLKVLRIFISGEAREKVVRVRISAGKLSYGGSSVISMSFPFLGFSEELFACLISPWMDNGNILSYLQAHPDHDRITTLVQVSDAMQYLHNLQQYMPTFVGCVHYFGLSLIAESQNFNTTSGMKRPSAIPEYILPESFDHSYIVAGDAYAYGCTVIENVSEFQQVSDQMPEEFESR</sequence>
<reference evidence="1" key="1">
    <citation type="submission" date="2023-06" db="EMBL/GenBank/DDBJ databases">
        <authorList>
            <consortium name="Lawrence Berkeley National Laboratory"/>
            <person name="Ahrendt S."/>
            <person name="Sahu N."/>
            <person name="Indic B."/>
            <person name="Wong-Bajracharya J."/>
            <person name="Merenyi Z."/>
            <person name="Ke H.-M."/>
            <person name="Monk M."/>
            <person name="Kocsube S."/>
            <person name="Drula E."/>
            <person name="Lipzen A."/>
            <person name="Balint B."/>
            <person name="Henrissat B."/>
            <person name="Andreopoulos B."/>
            <person name="Martin F.M."/>
            <person name="Harder C.B."/>
            <person name="Rigling D."/>
            <person name="Ford K.L."/>
            <person name="Foster G.D."/>
            <person name="Pangilinan J."/>
            <person name="Papanicolaou A."/>
            <person name="Barry K."/>
            <person name="LaButti K."/>
            <person name="Viragh M."/>
            <person name="Koriabine M."/>
            <person name="Yan M."/>
            <person name="Riley R."/>
            <person name="Champramary S."/>
            <person name="Plett K.L."/>
            <person name="Tsai I.J."/>
            <person name="Slot J."/>
            <person name="Sipos G."/>
            <person name="Plett J."/>
            <person name="Nagy L.G."/>
            <person name="Grigoriev I.V."/>
        </authorList>
    </citation>
    <scope>NUCLEOTIDE SEQUENCE</scope>
    <source>
        <strain evidence="1">HWK02</strain>
    </source>
</reference>
<accession>A0AA39TX29</accession>
<keyword evidence="2" id="KW-1185">Reference proteome</keyword>
<dbReference type="Proteomes" id="UP001175228">
    <property type="component" value="Unassembled WGS sequence"/>
</dbReference>
<dbReference type="EMBL" id="JAUEPU010000004">
    <property type="protein sequence ID" value="KAK0502796.1"/>
    <property type="molecule type" value="Genomic_DNA"/>
</dbReference>
<dbReference type="InterPro" id="IPR011009">
    <property type="entry name" value="Kinase-like_dom_sf"/>
</dbReference>
<dbReference type="Gene3D" id="1.10.510.10">
    <property type="entry name" value="Transferase(Phosphotransferase) domain 1"/>
    <property type="match status" value="1"/>
</dbReference>
<protein>
    <recommendedName>
        <fullName evidence="3">Protein kinase domain-containing protein</fullName>
    </recommendedName>
</protein>
<dbReference type="SUPFAM" id="SSF56112">
    <property type="entry name" value="Protein kinase-like (PK-like)"/>
    <property type="match status" value="1"/>
</dbReference>
<name>A0AA39TX29_9AGAR</name>
<proteinExistence type="predicted"/>
<evidence type="ECO:0008006" key="3">
    <source>
        <dbReference type="Google" id="ProtNLM"/>
    </source>
</evidence>
<organism evidence="1 2">
    <name type="scientific">Armillaria luteobubalina</name>
    <dbReference type="NCBI Taxonomy" id="153913"/>
    <lineage>
        <taxon>Eukaryota</taxon>
        <taxon>Fungi</taxon>
        <taxon>Dikarya</taxon>
        <taxon>Basidiomycota</taxon>
        <taxon>Agaricomycotina</taxon>
        <taxon>Agaricomycetes</taxon>
        <taxon>Agaricomycetidae</taxon>
        <taxon>Agaricales</taxon>
        <taxon>Marasmiineae</taxon>
        <taxon>Physalacriaceae</taxon>
        <taxon>Armillaria</taxon>
    </lineage>
</organism>
<evidence type="ECO:0000313" key="2">
    <source>
        <dbReference type="Proteomes" id="UP001175228"/>
    </source>
</evidence>
<gene>
    <name evidence="1" type="ORF">EDD18DRAFT_1099830</name>
</gene>
<comment type="caution">
    <text evidence="1">The sequence shown here is derived from an EMBL/GenBank/DDBJ whole genome shotgun (WGS) entry which is preliminary data.</text>
</comment>
<dbReference type="AlphaFoldDB" id="A0AA39TX29"/>
<evidence type="ECO:0000313" key="1">
    <source>
        <dbReference type="EMBL" id="KAK0502796.1"/>
    </source>
</evidence>